<dbReference type="CDD" id="cd20535">
    <property type="entry name" value="CYCLIN_CCNM_CCNQ_rpt2"/>
    <property type="match status" value="1"/>
</dbReference>
<dbReference type="AlphaFoldDB" id="A0A1X7UTP6"/>
<dbReference type="InterPro" id="IPR006671">
    <property type="entry name" value="Cyclin_N"/>
</dbReference>
<evidence type="ECO:0000256" key="1">
    <source>
        <dbReference type="ARBA" id="ARBA00023127"/>
    </source>
</evidence>
<dbReference type="InterPro" id="IPR048053">
    <property type="entry name" value="Cyclin-Q_second_cyclin_box"/>
</dbReference>
<dbReference type="InterPro" id="IPR036915">
    <property type="entry name" value="Cyclin-like_sf"/>
</dbReference>
<sequence>MGVVLIMADSAAGTEDKNHEKSGYSPVLEETLFVAKAGLRLRMSEVAIATALQYYHTFQSTMEKNRFDENLVAMACLFLAAKAQEVSLRLSDLVNTCYHILHHDKPQLEVSSLYWQLKESVAKMELVLLRALKFEFQLDLPHRYLLHHLLSLSHWVEPSQWHSSHVTRLSWSLLQDSFHTTLNHIHPPNKMAVAVLYLAVKVSRLVIPSPGSRYQWWEVMCPGVTEPELQTLCEAIMNLYQNEK</sequence>
<proteinExistence type="predicted"/>
<dbReference type="EnsemblMetazoa" id="XM_019996720.1">
    <property type="protein sequence ID" value="XP_019852279.1"/>
    <property type="gene ID" value="LOC100640542"/>
</dbReference>
<reference evidence="4" key="1">
    <citation type="journal article" date="2010" name="Nature">
        <title>The Amphimedon queenslandica genome and the evolution of animal complexity.</title>
        <authorList>
            <person name="Srivastava M."/>
            <person name="Simakov O."/>
            <person name="Chapman J."/>
            <person name="Fahey B."/>
            <person name="Gauthier M.E."/>
            <person name="Mitros T."/>
            <person name="Richards G.S."/>
            <person name="Conaco C."/>
            <person name="Dacre M."/>
            <person name="Hellsten U."/>
            <person name="Larroux C."/>
            <person name="Putnam N.H."/>
            <person name="Stanke M."/>
            <person name="Adamska M."/>
            <person name="Darling A."/>
            <person name="Degnan S.M."/>
            <person name="Oakley T.H."/>
            <person name="Plachetzki D.C."/>
            <person name="Zhai Y."/>
            <person name="Adamski M."/>
            <person name="Calcino A."/>
            <person name="Cummins S.F."/>
            <person name="Goodstein D.M."/>
            <person name="Harris C."/>
            <person name="Jackson D.J."/>
            <person name="Leys S.P."/>
            <person name="Shu S."/>
            <person name="Woodcroft B.J."/>
            <person name="Vervoort M."/>
            <person name="Kosik K.S."/>
            <person name="Manning G."/>
            <person name="Degnan B.M."/>
            <person name="Rokhsar D.S."/>
        </authorList>
    </citation>
    <scope>NUCLEOTIDE SEQUENCE [LARGE SCALE GENOMIC DNA]</scope>
</reference>
<gene>
    <name evidence="3" type="primary">100640542</name>
</gene>
<accession>A0A1X7UTP6</accession>
<name>A0A1X7UTP6_AMPQE</name>
<evidence type="ECO:0000259" key="2">
    <source>
        <dbReference type="Pfam" id="PF00134"/>
    </source>
</evidence>
<dbReference type="InterPro" id="IPR043198">
    <property type="entry name" value="Cyclin/Ssn8"/>
</dbReference>
<dbReference type="InterPro" id="IPR048055">
    <property type="entry name" value="Cyclin-Q_first_cyclin_box"/>
</dbReference>
<dbReference type="GO" id="GO:0006357">
    <property type="term" value="P:regulation of transcription by RNA polymerase II"/>
    <property type="evidence" value="ECO:0007669"/>
    <property type="project" value="InterPro"/>
</dbReference>
<protein>
    <recommendedName>
        <fullName evidence="2">Cyclin N-terminal domain-containing protein</fullName>
    </recommendedName>
</protein>
<dbReference type="OrthoDB" id="79090at2759"/>
<dbReference type="InParanoid" id="A0A1X7UTP6"/>
<keyword evidence="1" id="KW-0195">Cyclin</keyword>
<dbReference type="STRING" id="400682.A0A1X7UTP6"/>
<evidence type="ECO:0000313" key="4">
    <source>
        <dbReference type="Proteomes" id="UP000007879"/>
    </source>
</evidence>
<dbReference type="Pfam" id="PF00134">
    <property type="entry name" value="Cyclin_N"/>
    <property type="match status" value="1"/>
</dbReference>
<feature type="domain" description="Cyclin N-terminal" evidence="2">
    <location>
        <begin position="38"/>
        <end position="136"/>
    </location>
</feature>
<reference evidence="3" key="2">
    <citation type="submission" date="2017-05" db="UniProtKB">
        <authorList>
            <consortium name="EnsemblMetazoa"/>
        </authorList>
    </citation>
    <scope>IDENTIFICATION</scope>
</reference>
<dbReference type="KEGG" id="aqu:100640542"/>
<dbReference type="SUPFAM" id="SSF47954">
    <property type="entry name" value="Cyclin-like"/>
    <property type="match status" value="2"/>
</dbReference>
<dbReference type="Gene3D" id="1.10.472.10">
    <property type="entry name" value="Cyclin-like"/>
    <property type="match status" value="2"/>
</dbReference>
<organism evidence="3">
    <name type="scientific">Amphimedon queenslandica</name>
    <name type="common">Sponge</name>
    <dbReference type="NCBI Taxonomy" id="400682"/>
    <lineage>
        <taxon>Eukaryota</taxon>
        <taxon>Metazoa</taxon>
        <taxon>Porifera</taxon>
        <taxon>Demospongiae</taxon>
        <taxon>Heteroscleromorpha</taxon>
        <taxon>Haplosclerida</taxon>
        <taxon>Niphatidae</taxon>
        <taxon>Amphimedon</taxon>
    </lineage>
</organism>
<dbReference type="GO" id="GO:0016538">
    <property type="term" value="F:cyclin-dependent protein serine/threonine kinase regulator activity"/>
    <property type="evidence" value="ECO:0007669"/>
    <property type="project" value="InterPro"/>
</dbReference>
<dbReference type="PANTHER" id="PTHR10026">
    <property type="entry name" value="CYCLIN"/>
    <property type="match status" value="1"/>
</dbReference>
<keyword evidence="4" id="KW-1185">Reference proteome</keyword>
<dbReference type="EnsemblMetazoa" id="Aqu2.1.31370_001">
    <property type="protein sequence ID" value="Aqu2.1.31370_001"/>
    <property type="gene ID" value="Aqu2.1.31370"/>
</dbReference>
<dbReference type="CDD" id="cd20534">
    <property type="entry name" value="CYCLIN_CCNM_CCNQ_rpt1"/>
    <property type="match status" value="1"/>
</dbReference>
<evidence type="ECO:0000313" key="3">
    <source>
        <dbReference type="EnsemblMetazoa" id="Aqu2.1.31370_001"/>
    </source>
</evidence>
<dbReference type="Proteomes" id="UP000007879">
    <property type="component" value="Unassembled WGS sequence"/>
</dbReference>